<dbReference type="Proteomes" id="UP000030746">
    <property type="component" value="Unassembled WGS sequence"/>
</dbReference>
<dbReference type="PANTHER" id="PTHR14942">
    <property type="entry name" value="U11/U12 SMALL NUCLEAR RIBONUCLEOPROTEIN 25 KDA PROTEIN"/>
    <property type="match status" value="1"/>
</dbReference>
<dbReference type="HOGENOM" id="CLU_094998_1_0_1"/>
<dbReference type="RefSeq" id="XP_009063957.1">
    <property type="nucleotide sequence ID" value="XM_009065709.1"/>
</dbReference>
<evidence type="ECO:0000259" key="1">
    <source>
        <dbReference type="Pfam" id="PF18036"/>
    </source>
</evidence>
<dbReference type="KEGG" id="lgi:LOTGIDRAFT_68319"/>
<feature type="non-terminal residue" evidence="2">
    <location>
        <position position="119"/>
    </location>
</feature>
<feature type="non-terminal residue" evidence="2">
    <location>
        <position position="1"/>
    </location>
</feature>
<proteinExistence type="predicted"/>
<dbReference type="GO" id="GO:0000398">
    <property type="term" value="P:mRNA splicing, via spliceosome"/>
    <property type="evidence" value="ECO:0007669"/>
    <property type="project" value="InterPro"/>
</dbReference>
<evidence type="ECO:0000313" key="3">
    <source>
        <dbReference type="Proteomes" id="UP000030746"/>
    </source>
</evidence>
<dbReference type="PANTHER" id="PTHR14942:SF0">
    <property type="entry name" value="U11_U12 SMALL NUCLEAR RIBONUCLEOPROTEIN 25 KDA PROTEIN"/>
    <property type="match status" value="1"/>
</dbReference>
<dbReference type="EMBL" id="KB203275">
    <property type="protein sequence ID" value="ESO85328.1"/>
    <property type="molecule type" value="Genomic_DNA"/>
</dbReference>
<gene>
    <name evidence="2" type="ORF">LOTGIDRAFT_68319</name>
</gene>
<keyword evidence="3" id="KW-1185">Reference proteome</keyword>
<dbReference type="Gene3D" id="3.10.20.90">
    <property type="entry name" value="Phosphatidylinositol 3-kinase Catalytic Subunit, Chain A, domain 1"/>
    <property type="match status" value="1"/>
</dbReference>
<accession>V3Z3W4</accession>
<dbReference type="InterPro" id="IPR039690">
    <property type="entry name" value="SNRNP25"/>
</dbReference>
<name>V3Z3W4_LOTGI</name>
<sequence>DPLLQDLPPQVTLEEVNSMIALEHGQAMVVYVRRADDIVMPIVVVQDATVLQLKEAIKRYVVLKQSRAGDTQHLSWKYIWRRFWLYFDNQKLTEDGKCLKEYGIRNKCEVTFVKRLQSK</sequence>
<feature type="domain" description="SNRNP25 ubiquitin-like" evidence="1">
    <location>
        <begin position="28"/>
        <end position="116"/>
    </location>
</feature>
<dbReference type="OrthoDB" id="72819at2759"/>
<dbReference type="OMA" id="KHVWANF"/>
<dbReference type="InterPro" id="IPR029071">
    <property type="entry name" value="Ubiquitin-like_domsf"/>
</dbReference>
<dbReference type="Pfam" id="PF18036">
    <property type="entry name" value="Ubiquitin_4"/>
    <property type="match status" value="1"/>
</dbReference>
<protein>
    <recommendedName>
        <fullName evidence="1">SNRNP25 ubiquitin-like domain-containing protein</fullName>
    </recommendedName>
</protein>
<dbReference type="SUPFAM" id="SSF54236">
    <property type="entry name" value="Ubiquitin-like"/>
    <property type="match status" value="1"/>
</dbReference>
<organism evidence="2 3">
    <name type="scientific">Lottia gigantea</name>
    <name type="common">Giant owl limpet</name>
    <dbReference type="NCBI Taxonomy" id="225164"/>
    <lineage>
        <taxon>Eukaryota</taxon>
        <taxon>Metazoa</taxon>
        <taxon>Spiralia</taxon>
        <taxon>Lophotrochozoa</taxon>
        <taxon>Mollusca</taxon>
        <taxon>Gastropoda</taxon>
        <taxon>Patellogastropoda</taxon>
        <taxon>Lottioidea</taxon>
        <taxon>Lottiidae</taxon>
        <taxon>Lottia</taxon>
    </lineage>
</organism>
<reference evidence="2 3" key="1">
    <citation type="journal article" date="2013" name="Nature">
        <title>Insights into bilaterian evolution from three spiralian genomes.</title>
        <authorList>
            <person name="Simakov O."/>
            <person name="Marletaz F."/>
            <person name="Cho S.J."/>
            <person name="Edsinger-Gonzales E."/>
            <person name="Havlak P."/>
            <person name="Hellsten U."/>
            <person name="Kuo D.H."/>
            <person name="Larsson T."/>
            <person name="Lv J."/>
            <person name="Arendt D."/>
            <person name="Savage R."/>
            <person name="Osoegawa K."/>
            <person name="de Jong P."/>
            <person name="Grimwood J."/>
            <person name="Chapman J.A."/>
            <person name="Shapiro H."/>
            <person name="Aerts A."/>
            <person name="Otillar R.P."/>
            <person name="Terry A.Y."/>
            <person name="Boore J.L."/>
            <person name="Grigoriev I.V."/>
            <person name="Lindberg D.R."/>
            <person name="Seaver E.C."/>
            <person name="Weisblat D.A."/>
            <person name="Putnam N.H."/>
            <person name="Rokhsar D.S."/>
        </authorList>
    </citation>
    <scope>NUCLEOTIDE SEQUENCE [LARGE SCALE GENOMIC DNA]</scope>
</reference>
<dbReference type="STRING" id="225164.V3Z3W4"/>
<dbReference type="InterPro" id="IPR040610">
    <property type="entry name" value="SNRNP25_ubiquitin"/>
</dbReference>
<dbReference type="CDD" id="cd17058">
    <property type="entry name" value="Ubl_SNRNP25"/>
    <property type="match status" value="1"/>
</dbReference>
<dbReference type="AlphaFoldDB" id="V3Z3W4"/>
<dbReference type="GeneID" id="20251859"/>
<evidence type="ECO:0000313" key="2">
    <source>
        <dbReference type="EMBL" id="ESO85328.1"/>
    </source>
</evidence>
<dbReference type="GO" id="GO:0005689">
    <property type="term" value="C:U12-type spliceosomal complex"/>
    <property type="evidence" value="ECO:0007669"/>
    <property type="project" value="TreeGrafter"/>
</dbReference>
<dbReference type="CTD" id="20251859"/>